<protein>
    <submittedName>
        <fullName evidence="1">Uncharacterized protein</fullName>
    </submittedName>
</protein>
<accession>A0A382L3F2</accession>
<reference evidence="1" key="1">
    <citation type="submission" date="2018-05" db="EMBL/GenBank/DDBJ databases">
        <authorList>
            <person name="Lanie J.A."/>
            <person name="Ng W.-L."/>
            <person name="Kazmierczak K.M."/>
            <person name="Andrzejewski T.M."/>
            <person name="Davidsen T.M."/>
            <person name="Wayne K.J."/>
            <person name="Tettelin H."/>
            <person name="Glass J.I."/>
            <person name="Rusch D."/>
            <person name="Podicherti R."/>
            <person name="Tsui H.-C.T."/>
            <person name="Winkler M.E."/>
        </authorList>
    </citation>
    <scope>NUCLEOTIDE SEQUENCE</scope>
</reference>
<name>A0A382L3F2_9ZZZZ</name>
<dbReference type="EMBL" id="UINC01083787">
    <property type="protein sequence ID" value="SVC29832.1"/>
    <property type="molecule type" value="Genomic_DNA"/>
</dbReference>
<dbReference type="AlphaFoldDB" id="A0A382L3F2"/>
<gene>
    <name evidence="1" type="ORF">METZ01_LOCUS282686</name>
</gene>
<sequence length="96" mass="10973">MYSPTVLLSPCGSWRIVNQEDAANAKGVRGVNSVLEQEKEVNENVYFLDVSRRLIMLYFDGTPASSMDGANRALVPIWRLRERTMARSFSFEWITL</sequence>
<proteinExistence type="predicted"/>
<feature type="non-terminal residue" evidence="1">
    <location>
        <position position="96"/>
    </location>
</feature>
<evidence type="ECO:0000313" key="1">
    <source>
        <dbReference type="EMBL" id="SVC29832.1"/>
    </source>
</evidence>
<organism evidence="1">
    <name type="scientific">marine metagenome</name>
    <dbReference type="NCBI Taxonomy" id="408172"/>
    <lineage>
        <taxon>unclassified sequences</taxon>
        <taxon>metagenomes</taxon>
        <taxon>ecological metagenomes</taxon>
    </lineage>
</organism>